<dbReference type="EMBL" id="JBJHZY010000002">
    <property type="protein sequence ID" value="MFL0269039.1"/>
    <property type="molecule type" value="Genomic_DNA"/>
</dbReference>
<keyword evidence="2" id="KW-1185">Reference proteome</keyword>
<reference evidence="1 2" key="1">
    <citation type="submission" date="2024-11" db="EMBL/GenBank/DDBJ databases">
        <authorList>
            <person name="Heng Y.C."/>
            <person name="Lim A.C.H."/>
            <person name="Lee J.K.Y."/>
            <person name="Kittelmann S."/>
        </authorList>
    </citation>
    <scope>NUCLEOTIDE SEQUENCE [LARGE SCALE GENOMIC DNA]</scope>
    <source>
        <strain evidence="1 2">WILCCON 0202</strain>
    </source>
</reference>
<accession>A0ABW8TU15</accession>
<sequence>MFFIGIITYTVAALKRSIKKFNYNIIKRIFTKSLDYSRLMKINDYISFEKYDIWRYCVHF</sequence>
<evidence type="ECO:0000313" key="2">
    <source>
        <dbReference type="Proteomes" id="UP001623661"/>
    </source>
</evidence>
<gene>
    <name evidence="1" type="ORF">ACJDUH_13150</name>
</gene>
<dbReference type="Proteomes" id="UP001623661">
    <property type="component" value="Unassembled WGS sequence"/>
</dbReference>
<comment type="caution">
    <text evidence="1">The sequence shown here is derived from an EMBL/GenBank/DDBJ whole genome shotgun (WGS) entry which is preliminary data.</text>
</comment>
<name>A0ABW8TU15_9CLOT</name>
<dbReference type="RefSeq" id="WP_406765658.1">
    <property type="nucleotide sequence ID" value="NZ_JBJHZY010000002.1"/>
</dbReference>
<organism evidence="1 2">
    <name type="scientific">Candidatus Clostridium radicumherbarum</name>
    <dbReference type="NCBI Taxonomy" id="3381662"/>
    <lineage>
        <taxon>Bacteria</taxon>
        <taxon>Bacillati</taxon>
        <taxon>Bacillota</taxon>
        <taxon>Clostridia</taxon>
        <taxon>Eubacteriales</taxon>
        <taxon>Clostridiaceae</taxon>
        <taxon>Clostridium</taxon>
    </lineage>
</organism>
<evidence type="ECO:0000313" key="1">
    <source>
        <dbReference type="EMBL" id="MFL0269039.1"/>
    </source>
</evidence>
<proteinExistence type="predicted"/>
<protein>
    <submittedName>
        <fullName evidence="1">Uncharacterized protein</fullName>
    </submittedName>
</protein>